<dbReference type="PROSITE" id="PS51257">
    <property type="entry name" value="PROKAR_LIPOPROTEIN"/>
    <property type="match status" value="1"/>
</dbReference>
<gene>
    <name evidence="1" type="ORF">KCX74_19695</name>
</gene>
<dbReference type="AlphaFoldDB" id="A0A941ID69"/>
<proteinExistence type="predicted"/>
<dbReference type="RefSeq" id="WP_026680377.1">
    <property type="nucleotide sequence ID" value="NZ_JAGSOT010000101.1"/>
</dbReference>
<protein>
    <submittedName>
        <fullName evidence="1">Uncharacterized protein</fullName>
    </submittedName>
</protein>
<evidence type="ECO:0000313" key="1">
    <source>
        <dbReference type="EMBL" id="MBR7798241.1"/>
    </source>
</evidence>
<dbReference type="Proteomes" id="UP000675284">
    <property type="component" value="Unassembled WGS sequence"/>
</dbReference>
<name>A0A941ID69_9BACI</name>
<keyword evidence="2" id="KW-1185">Reference proteome</keyword>
<reference evidence="1" key="1">
    <citation type="submission" date="2021-04" db="EMBL/GenBank/DDBJ databases">
        <title>Isolation and polyphasic classification of algal microorganism.</title>
        <authorList>
            <person name="Wang S."/>
        </authorList>
    </citation>
    <scope>NUCLEOTIDE SEQUENCE</scope>
    <source>
        <strain evidence="1">720a</strain>
    </source>
</reference>
<accession>A0A941ID69</accession>
<organism evidence="1 2">
    <name type="scientific">Virgibacillus salarius</name>
    <dbReference type="NCBI Taxonomy" id="447199"/>
    <lineage>
        <taxon>Bacteria</taxon>
        <taxon>Bacillati</taxon>
        <taxon>Bacillota</taxon>
        <taxon>Bacilli</taxon>
        <taxon>Bacillales</taxon>
        <taxon>Bacillaceae</taxon>
        <taxon>Virgibacillus</taxon>
    </lineage>
</organism>
<sequence>MLKKVKSLLFIFIFSLIFIVGCGAKDSSDSEKVAKASEEPKAEATIPEDDTLKAVLEENIQTMMDKDLQGHMKTIHPESPGYDTTKELINSLQAYTLDITLTDVHVEEKSAAEARLAYTQTNMKVEGPDYQNNQTTGVHILKPDNGEWKIYSSEIGETVNLDENGEVIEAGEAEPVMEGNYVEEIRSLEMPFSEDKWELGNYAEESGEAIVEFLVSGETFENYTELLTLHYYEDGKDLIGVKNFITNMEGNLSDMIDGELQFEQMDVTNEEGFYEFAITNDSLQYDQEELARVFVKDSDMFVIRYTTMEQKIKQKEAWLEKLKAVK</sequence>
<dbReference type="EMBL" id="JAGSOT010000101">
    <property type="protein sequence ID" value="MBR7798241.1"/>
    <property type="molecule type" value="Genomic_DNA"/>
</dbReference>
<comment type="caution">
    <text evidence="1">The sequence shown here is derived from an EMBL/GenBank/DDBJ whole genome shotgun (WGS) entry which is preliminary data.</text>
</comment>
<evidence type="ECO:0000313" key="2">
    <source>
        <dbReference type="Proteomes" id="UP000675284"/>
    </source>
</evidence>